<organism evidence="3 4">
    <name type="scientific">Pantoea eucrina</name>
    <dbReference type="NCBI Taxonomy" id="472693"/>
    <lineage>
        <taxon>Bacteria</taxon>
        <taxon>Pseudomonadati</taxon>
        <taxon>Pseudomonadota</taxon>
        <taxon>Gammaproteobacteria</taxon>
        <taxon>Enterobacterales</taxon>
        <taxon>Erwiniaceae</taxon>
        <taxon>Pantoea</taxon>
    </lineage>
</organism>
<reference evidence="4" key="1">
    <citation type="submission" date="2023-07" db="EMBL/GenBank/DDBJ databases">
        <title>Structural and functional analysis of rice phyllospheric bacteria for their antimicrobial properties and defense elicitation against blast disease.</title>
        <authorList>
            <person name="Sahu K.P."/>
            <person name="Asharani P."/>
            <person name="Kumar M."/>
            <person name="Reddy B."/>
            <person name="Kumar A."/>
        </authorList>
    </citation>
    <scope>NUCLEOTIDE SEQUENCE [LARGE SCALE GENOMIC DNA]</scope>
    <source>
        <strain evidence="4">OsEp_Plm_30P10</strain>
    </source>
</reference>
<dbReference type="SUPFAM" id="SSF53448">
    <property type="entry name" value="Nucleotide-diphospho-sugar transferases"/>
    <property type="match status" value="1"/>
</dbReference>
<evidence type="ECO:0000313" key="3">
    <source>
        <dbReference type="EMBL" id="MDZ7277966.1"/>
    </source>
</evidence>
<keyword evidence="4" id="KW-1185">Reference proteome</keyword>
<gene>
    <name evidence="3" type="ORF">N4G40_06720</name>
</gene>
<sequence length="269" mass="30856">MKIIASLVLYRHPLSDIEKTLTSLLNESCIDKVCIVDNGNHCHWLKDLTHPKVEIIKLAENRGFGSGHNAVFNHYGQRCEYVLICNPDISFVSGEVDALYHYCQKRQCGLAIPKVVYPDGSLQHGCKLLPTPWQLFMRRFGASFSRGMNHAYELQQANYNTGFFAPSLSGCFMLISSEALNAIGGFDERYFLYMEDVDLSRRVCTANLRVEYCPSSTVVHESQRRSYRDFTFLLYHITSAIKYFNKWGWLIDKEREALNSRCLSALPKK</sequence>
<evidence type="ECO:0000313" key="4">
    <source>
        <dbReference type="Proteomes" id="UP001288620"/>
    </source>
</evidence>
<evidence type="ECO:0000259" key="1">
    <source>
        <dbReference type="Pfam" id="PF00535"/>
    </source>
</evidence>
<name>A0ABU5LDD5_9GAMM</name>
<keyword evidence="3" id="KW-0808">Transferase</keyword>
<dbReference type="EC" id="2.4.-.-" evidence="3"/>
<evidence type="ECO:0000259" key="2">
    <source>
        <dbReference type="Pfam" id="PF13632"/>
    </source>
</evidence>
<dbReference type="EMBL" id="JAOBTT010000001">
    <property type="protein sequence ID" value="MDZ7277966.1"/>
    <property type="molecule type" value="Genomic_DNA"/>
</dbReference>
<feature type="domain" description="Glycosyltransferase 2-like" evidence="2">
    <location>
        <begin position="133"/>
        <end position="230"/>
    </location>
</feature>
<dbReference type="GO" id="GO:0016757">
    <property type="term" value="F:glycosyltransferase activity"/>
    <property type="evidence" value="ECO:0007669"/>
    <property type="project" value="UniProtKB-KW"/>
</dbReference>
<dbReference type="Proteomes" id="UP001288620">
    <property type="component" value="Unassembled WGS sequence"/>
</dbReference>
<dbReference type="Pfam" id="PF13632">
    <property type="entry name" value="Glyco_trans_2_3"/>
    <property type="match status" value="1"/>
</dbReference>
<dbReference type="Pfam" id="PF00535">
    <property type="entry name" value="Glycos_transf_2"/>
    <property type="match status" value="1"/>
</dbReference>
<comment type="caution">
    <text evidence="3">The sequence shown here is derived from an EMBL/GenBank/DDBJ whole genome shotgun (WGS) entry which is preliminary data.</text>
</comment>
<dbReference type="InterPro" id="IPR029044">
    <property type="entry name" value="Nucleotide-diphossugar_trans"/>
</dbReference>
<proteinExistence type="predicted"/>
<protein>
    <submittedName>
        <fullName evidence="3">Glycosyltransferase</fullName>
        <ecNumber evidence="3">2.4.-.-</ecNumber>
    </submittedName>
</protein>
<accession>A0ABU5LDD5</accession>
<dbReference type="Gene3D" id="3.90.550.10">
    <property type="entry name" value="Spore Coat Polysaccharide Biosynthesis Protein SpsA, Chain A"/>
    <property type="match status" value="1"/>
</dbReference>
<keyword evidence="3" id="KW-0328">Glycosyltransferase</keyword>
<dbReference type="InterPro" id="IPR001173">
    <property type="entry name" value="Glyco_trans_2-like"/>
</dbReference>
<dbReference type="PANTHER" id="PTHR43179:SF10">
    <property type="entry name" value="GLYCOSYL TRANSFERASE"/>
    <property type="match status" value="1"/>
</dbReference>
<dbReference type="RefSeq" id="WP_322541998.1">
    <property type="nucleotide sequence ID" value="NZ_JAOBTT010000001.1"/>
</dbReference>
<feature type="domain" description="Glycosyltransferase 2-like" evidence="1">
    <location>
        <begin position="15"/>
        <end position="128"/>
    </location>
</feature>
<dbReference type="PANTHER" id="PTHR43179">
    <property type="entry name" value="RHAMNOSYLTRANSFERASE WBBL"/>
    <property type="match status" value="1"/>
</dbReference>